<dbReference type="Proteomes" id="UP000240883">
    <property type="component" value="Unassembled WGS sequence"/>
</dbReference>
<name>A0A2T2PD21_CORCC</name>
<dbReference type="EMBL" id="KZ678128">
    <property type="protein sequence ID" value="PSN75550.1"/>
    <property type="molecule type" value="Genomic_DNA"/>
</dbReference>
<keyword evidence="1" id="KW-0812">Transmembrane</keyword>
<evidence type="ECO:0000313" key="3">
    <source>
        <dbReference type="Proteomes" id="UP000240883"/>
    </source>
</evidence>
<evidence type="ECO:0000313" key="2">
    <source>
        <dbReference type="EMBL" id="PSN75550.1"/>
    </source>
</evidence>
<gene>
    <name evidence="2" type="ORF">BS50DRAFT_568176</name>
</gene>
<reference evidence="2 3" key="1">
    <citation type="journal article" date="2018" name="Front. Microbiol.">
        <title>Genome-Wide Analysis of Corynespora cassiicola Leaf Fall Disease Putative Effectors.</title>
        <authorList>
            <person name="Lopez D."/>
            <person name="Ribeiro S."/>
            <person name="Label P."/>
            <person name="Fumanal B."/>
            <person name="Venisse J.S."/>
            <person name="Kohler A."/>
            <person name="de Oliveira R.R."/>
            <person name="Labutti K."/>
            <person name="Lipzen A."/>
            <person name="Lail K."/>
            <person name="Bauer D."/>
            <person name="Ohm R.A."/>
            <person name="Barry K.W."/>
            <person name="Spatafora J."/>
            <person name="Grigoriev I.V."/>
            <person name="Martin F.M."/>
            <person name="Pujade-Renaud V."/>
        </authorList>
    </citation>
    <scope>NUCLEOTIDE SEQUENCE [LARGE SCALE GENOMIC DNA]</scope>
    <source>
        <strain evidence="2 3">Philippines</strain>
    </source>
</reference>
<sequence length="75" mass="8194">MPSATPARSIFRTAARYLTEPHPYGRNPTTVPSHSVPWNIYPKRLARTGAFVIPMAVVTLGWPLAGAAFFNKIGV</sequence>
<keyword evidence="1" id="KW-1133">Transmembrane helix</keyword>
<organism evidence="2 3">
    <name type="scientific">Corynespora cassiicola Philippines</name>
    <dbReference type="NCBI Taxonomy" id="1448308"/>
    <lineage>
        <taxon>Eukaryota</taxon>
        <taxon>Fungi</taxon>
        <taxon>Dikarya</taxon>
        <taxon>Ascomycota</taxon>
        <taxon>Pezizomycotina</taxon>
        <taxon>Dothideomycetes</taxon>
        <taxon>Pleosporomycetidae</taxon>
        <taxon>Pleosporales</taxon>
        <taxon>Corynesporascaceae</taxon>
        <taxon>Corynespora</taxon>
    </lineage>
</organism>
<accession>A0A2T2PD21</accession>
<keyword evidence="1" id="KW-0472">Membrane</keyword>
<protein>
    <submittedName>
        <fullName evidence="2">Uncharacterized protein</fullName>
    </submittedName>
</protein>
<dbReference type="AlphaFoldDB" id="A0A2T2PD21"/>
<dbReference type="OrthoDB" id="4829316at2759"/>
<proteinExistence type="predicted"/>
<keyword evidence="3" id="KW-1185">Reference proteome</keyword>
<evidence type="ECO:0000256" key="1">
    <source>
        <dbReference type="SAM" id="Phobius"/>
    </source>
</evidence>
<feature type="transmembrane region" description="Helical" evidence="1">
    <location>
        <begin position="50"/>
        <end position="70"/>
    </location>
</feature>